<dbReference type="PANTHER" id="PTHR45913:SF19">
    <property type="entry name" value="LOW QUALITY PROTEIN: ZINC FINGER BED DOMAIN-CONTAINING PROTEIN 5-LIKE"/>
    <property type="match status" value="1"/>
</dbReference>
<protein>
    <recommendedName>
        <fullName evidence="3">HAT C-terminal dimerisation domain-containing protein</fullName>
    </recommendedName>
</protein>
<evidence type="ECO:0000313" key="2">
    <source>
        <dbReference type="Proteomes" id="UP000472260"/>
    </source>
</evidence>
<accession>A0A671QIB6</accession>
<organism evidence="1 2">
    <name type="scientific">Sinocyclocheilus anshuiensis</name>
    <dbReference type="NCBI Taxonomy" id="1608454"/>
    <lineage>
        <taxon>Eukaryota</taxon>
        <taxon>Metazoa</taxon>
        <taxon>Chordata</taxon>
        <taxon>Craniata</taxon>
        <taxon>Vertebrata</taxon>
        <taxon>Euteleostomi</taxon>
        <taxon>Actinopterygii</taxon>
        <taxon>Neopterygii</taxon>
        <taxon>Teleostei</taxon>
        <taxon>Ostariophysi</taxon>
        <taxon>Cypriniformes</taxon>
        <taxon>Cyprinidae</taxon>
        <taxon>Cyprininae</taxon>
        <taxon>Sinocyclocheilus</taxon>
    </lineage>
</organism>
<name>A0A671QIB6_9TELE</name>
<reference evidence="1" key="2">
    <citation type="submission" date="2025-09" db="UniProtKB">
        <authorList>
            <consortium name="Ensembl"/>
        </authorList>
    </citation>
    <scope>IDENTIFICATION</scope>
</reference>
<dbReference type="PANTHER" id="PTHR45913">
    <property type="entry name" value="EPM2A-INTERACTING PROTEIN 1"/>
    <property type="match status" value="1"/>
</dbReference>
<dbReference type="AlphaFoldDB" id="A0A671QIB6"/>
<dbReference type="Proteomes" id="UP000472260">
    <property type="component" value="Unassembled WGS sequence"/>
</dbReference>
<evidence type="ECO:0000313" key="1">
    <source>
        <dbReference type="Ensembl" id="ENSSANP00000068267.1"/>
    </source>
</evidence>
<reference evidence="1" key="1">
    <citation type="submission" date="2025-08" db="UniProtKB">
        <authorList>
            <consortium name="Ensembl"/>
        </authorList>
    </citation>
    <scope>IDENTIFICATION</scope>
</reference>
<proteinExistence type="predicted"/>
<keyword evidence="2" id="KW-1185">Reference proteome</keyword>
<dbReference type="Ensembl" id="ENSSANT00000072566.1">
    <property type="protein sequence ID" value="ENSSANP00000068267.1"/>
    <property type="gene ID" value="ENSSANG00000034035.1"/>
</dbReference>
<sequence>AQEIQSSAQVLSRSITINQKLHLASYKVSYRVAKEKASEKLKLIPLSDNMVSRRIWYIAQNLEEQLIARLKSAKDFGIQLLVYVRYVWQGEFVEDLLCCLTFPAFNSRLFEALCTEIGAEHTHLLFHTEVRWLSKDRVFSRVYELRDEIRAFLTEKLSPLASSFSDEKWLLSLSYLADIFSDNIFRHSEQIQAFQKSLELKSSSYFMFPTMMKHIEENGVSKKMVADLMCLMQSHLDALMGNFCRYIAPEKFNELKDMRWVKNPFNFETPDLTAGLNLTPSEESEMLQLTCDGTLKTHHKTEKLSSFWINLSTEYLMLSIASISLLLPFTTTYMSETGFSVLTKMKTKE</sequence>
<evidence type="ECO:0008006" key="3">
    <source>
        <dbReference type="Google" id="ProtNLM"/>
    </source>
</evidence>